<protein>
    <submittedName>
        <fullName evidence="1">Uncharacterized protein</fullName>
    </submittedName>
</protein>
<proteinExistence type="predicted"/>
<reference evidence="1 2" key="1">
    <citation type="journal article" date="2016" name="Proc. Natl. Acad. Sci. U.S.A.">
        <title>Lipid metabolic changes in an early divergent fungus govern the establishment of a mutualistic symbiosis with endobacteria.</title>
        <authorList>
            <person name="Lastovetsky O.A."/>
            <person name="Gaspar M.L."/>
            <person name="Mondo S.J."/>
            <person name="LaButti K.M."/>
            <person name="Sandor L."/>
            <person name="Grigoriev I.V."/>
            <person name="Henry S.A."/>
            <person name="Pawlowska T.E."/>
        </authorList>
    </citation>
    <scope>NUCLEOTIDE SEQUENCE [LARGE SCALE GENOMIC DNA]</scope>
    <source>
        <strain evidence="1 2">ATCC 11559</strain>
    </source>
</reference>
<evidence type="ECO:0000313" key="1">
    <source>
        <dbReference type="EMBL" id="ORE12335.1"/>
    </source>
</evidence>
<sequence length="98" mass="10964">MYKGNWKTLSSVSFEADKGYPNGKSRGRLFTQIGQVEYSSPILPPDRSFHKKVKQSSFEAFALQSCSTHRQGVNAAKIRGRRQNNFQLDMEVGGVLAP</sequence>
<dbReference type="Proteomes" id="UP000242381">
    <property type="component" value="Unassembled WGS sequence"/>
</dbReference>
<organism evidence="1 2">
    <name type="scientific">Rhizopus microsporus</name>
    <dbReference type="NCBI Taxonomy" id="58291"/>
    <lineage>
        <taxon>Eukaryota</taxon>
        <taxon>Fungi</taxon>
        <taxon>Fungi incertae sedis</taxon>
        <taxon>Mucoromycota</taxon>
        <taxon>Mucoromycotina</taxon>
        <taxon>Mucoromycetes</taxon>
        <taxon>Mucorales</taxon>
        <taxon>Mucorineae</taxon>
        <taxon>Rhizopodaceae</taxon>
        <taxon>Rhizopus</taxon>
    </lineage>
</organism>
<gene>
    <name evidence="1" type="ORF">BCV71DRAFT_269303</name>
</gene>
<evidence type="ECO:0000313" key="2">
    <source>
        <dbReference type="Proteomes" id="UP000242381"/>
    </source>
</evidence>
<accession>A0A1X0RJZ7</accession>
<name>A0A1X0RJZ7_RHIZD</name>
<dbReference type="AlphaFoldDB" id="A0A1X0RJZ7"/>
<dbReference type="EMBL" id="KV921702">
    <property type="protein sequence ID" value="ORE12335.1"/>
    <property type="molecule type" value="Genomic_DNA"/>
</dbReference>